<feature type="compositionally biased region" description="Basic residues" evidence="1">
    <location>
        <begin position="1"/>
        <end position="10"/>
    </location>
</feature>
<evidence type="ECO:0000256" key="1">
    <source>
        <dbReference type="SAM" id="MobiDB-lite"/>
    </source>
</evidence>
<protein>
    <submittedName>
        <fullName evidence="2">Uncharacterized protein</fullName>
    </submittedName>
</protein>
<evidence type="ECO:0000313" key="2">
    <source>
        <dbReference type="EMBL" id="BES88532.1"/>
    </source>
</evidence>
<dbReference type="Proteomes" id="UP001307889">
    <property type="component" value="Chromosome 1"/>
</dbReference>
<feature type="region of interest" description="Disordered" evidence="1">
    <location>
        <begin position="1"/>
        <end position="22"/>
    </location>
</feature>
<sequence>MGITVGRRRKSIGERRATRENAEAEQGINLFGTGRRESYVGITLRAPEECSLKGARCDDIAVPRHCCRSKKRQAGRREDPGMFSV</sequence>
<organism evidence="2 3">
    <name type="scientific">Nesidiocoris tenuis</name>
    <dbReference type="NCBI Taxonomy" id="355587"/>
    <lineage>
        <taxon>Eukaryota</taxon>
        <taxon>Metazoa</taxon>
        <taxon>Ecdysozoa</taxon>
        <taxon>Arthropoda</taxon>
        <taxon>Hexapoda</taxon>
        <taxon>Insecta</taxon>
        <taxon>Pterygota</taxon>
        <taxon>Neoptera</taxon>
        <taxon>Paraneoptera</taxon>
        <taxon>Hemiptera</taxon>
        <taxon>Heteroptera</taxon>
        <taxon>Panheteroptera</taxon>
        <taxon>Cimicomorpha</taxon>
        <taxon>Miridae</taxon>
        <taxon>Dicyphina</taxon>
        <taxon>Nesidiocoris</taxon>
    </lineage>
</organism>
<feature type="compositionally biased region" description="Basic and acidic residues" evidence="1">
    <location>
        <begin position="11"/>
        <end position="22"/>
    </location>
</feature>
<reference evidence="2 3" key="1">
    <citation type="submission" date="2023-09" db="EMBL/GenBank/DDBJ databases">
        <title>Nesidiocoris tenuis whole genome shotgun sequence.</title>
        <authorList>
            <person name="Shibata T."/>
            <person name="Shimoda M."/>
            <person name="Kobayashi T."/>
            <person name="Uehara T."/>
        </authorList>
    </citation>
    <scope>NUCLEOTIDE SEQUENCE [LARGE SCALE GENOMIC DNA]</scope>
    <source>
        <strain evidence="2 3">Japan</strain>
    </source>
</reference>
<evidence type="ECO:0000313" key="3">
    <source>
        <dbReference type="Proteomes" id="UP001307889"/>
    </source>
</evidence>
<accession>A0ABN7ABD8</accession>
<name>A0ABN7ABD8_9HEMI</name>
<keyword evidence="3" id="KW-1185">Reference proteome</keyword>
<gene>
    <name evidence="2" type="ORF">NTJ_01338</name>
</gene>
<dbReference type="EMBL" id="AP028909">
    <property type="protein sequence ID" value="BES88532.1"/>
    <property type="molecule type" value="Genomic_DNA"/>
</dbReference>
<proteinExistence type="predicted"/>